<keyword evidence="3" id="KW-1185">Reference proteome</keyword>
<gene>
    <name evidence="2" type="ORF">SAMN05920897_11866</name>
</gene>
<feature type="compositionally biased region" description="Basic and acidic residues" evidence="1">
    <location>
        <begin position="120"/>
        <end position="138"/>
    </location>
</feature>
<name>A0A1N6WSC7_9SPIO</name>
<dbReference type="Proteomes" id="UP000186400">
    <property type="component" value="Unassembled WGS sequence"/>
</dbReference>
<accession>A0A1N6WSC7</accession>
<protein>
    <submittedName>
        <fullName evidence="2">Uncharacterized protein</fullName>
    </submittedName>
</protein>
<dbReference type="OrthoDB" id="362803at2"/>
<dbReference type="RefSeq" id="WP_076489723.1">
    <property type="nucleotide sequence ID" value="NZ_FTMS01000018.1"/>
</dbReference>
<evidence type="ECO:0000313" key="2">
    <source>
        <dbReference type="EMBL" id="SIQ92999.1"/>
    </source>
</evidence>
<feature type="region of interest" description="Disordered" evidence="1">
    <location>
        <begin position="96"/>
        <end position="138"/>
    </location>
</feature>
<organism evidence="2 3">
    <name type="scientific">Alkalispirochaeta americana</name>
    <dbReference type="NCBI Taxonomy" id="159291"/>
    <lineage>
        <taxon>Bacteria</taxon>
        <taxon>Pseudomonadati</taxon>
        <taxon>Spirochaetota</taxon>
        <taxon>Spirochaetia</taxon>
        <taxon>Spirochaetales</taxon>
        <taxon>Spirochaetaceae</taxon>
        <taxon>Alkalispirochaeta</taxon>
    </lineage>
</organism>
<reference evidence="2 3" key="1">
    <citation type="submission" date="2017-01" db="EMBL/GenBank/DDBJ databases">
        <authorList>
            <person name="Mah S.A."/>
            <person name="Swanson W.J."/>
            <person name="Moy G.W."/>
            <person name="Vacquier V.D."/>
        </authorList>
    </citation>
    <scope>NUCLEOTIDE SEQUENCE [LARGE SCALE GENOMIC DNA]</scope>
    <source>
        <strain evidence="2 3">ASpG1</strain>
    </source>
</reference>
<evidence type="ECO:0000313" key="3">
    <source>
        <dbReference type="Proteomes" id="UP000186400"/>
    </source>
</evidence>
<evidence type="ECO:0000256" key="1">
    <source>
        <dbReference type="SAM" id="MobiDB-lite"/>
    </source>
</evidence>
<sequence length="138" mass="15984">MKIWDELHYGVKESTRTWLDWARRNAQELSDSGLRKIEWHDLMAERRRNEEKLGALVAERFILEGKKTVRCDAPGVHELIQRMRAIDDRLKALGDDQALETPLDQSHGESGEFGPQAKENLQEEKKFLKSDEKAVDAQ</sequence>
<proteinExistence type="predicted"/>
<dbReference type="EMBL" id="FTMS01000018">
    <property type="protein sequence ID" value="SIQ92999.1"/>
    <property type="molecule type" value="Genomic_DNA"/>
</dbReference>
<dbReference type="AlphaFoldDB" id="A0A1N6WSC7"/>